<dbReference type="RefSeq" id="WP_386043435.1">
    <property type="nucleotide sequence ID" value="NZ_JBHUIO010000002.1"/>
</dbReference>
<evidence type="ECO:0000313" key="2">
    <source>
        <dbReference type="Proteomes" id="UP001597343"/>
    </source>
</evidence>
<evidence type="ECO:0000313" key="1">
    <source>
        <dbReference type="EMBL" id="MFD2168587.1"/>
    </source>
</evidence>
<dbReference type="Proteomes" id="UP001597343">
    <property type="component" value="Unassembled WGS sequence"/>
</dbReference>
<accession>A0ABW4ZRM8</accession>
<dbReference type="EMBL" id="JBHUIO010000002">
    <property type="protein sequence ID" value="MFD2168587.1"/>
    <property type="molecule type" value="Genomic_DNA"/>
</dbReference>
<name>A0ABW4ZRM8_9BACL</name>
<protein>
    <submittedName>
        <fullName evidence="1">Uncharacterized protein</fullName>
    </submittedName>
</protein>
<organism evidence="1 2">
    <name type="scientific">Tumebacillus lipolyticus</name>
    <dbReference type="NCBI Taxonomy" id="1280370"/>
    <lineage>
        <taxon>Bacteria</taxon>
        <taxon>Bacillati</taxon>
        <taxon>Bacillota</taxon>
        <taxon>Bacilli</taxon>
        <taxon>Bacillales</taxon>
        <taxon>Alicyclobacillaceae</taxon>
        <taxon>Tumebacillus</taxon>
    </lineage>
</organism>
<reference evidence="2" key="1">
    <citation type="journal article" date="2019" name="Int. J. Syst. Evol. Microbiol.">
        <title>The Global Catalogue of Microorganisms (GCM) 10K type strain sequencing project: providing services to taxonomists for standard genome sequencing and annotation.</title>
        <authorList>
            <consortium name="The Broad Institute Genomics Platform"/>
            <consortium name="The Broad Institute Genome Sequencing Center for Infectious Disease"/>
            <person name="Wu L."/>
            <person name="Ma J."/>
        </authorList>
    </citation>
    <scope>NUCLEOTIDE SEQUENCE [LARGE SCALE GENOMIC DNA]</scope>
    <source>
        <strain evidence="2">CGMCC 1.13574</strain>
    </source>
</reference>
<sequence>MDMANWQVSMTMPKLDQVEKYTCILKALGYETGEPEAVHDGWIVKWRHNYDSAS</sequence>
<keyword evidence="2" id="KW-1185">Reference proteome</keyword>
<proteinExistence type="predicted"/>
<gene>
    <name evidence="1" type="ORF">ACFSOY_00960</name>
</gene>
<comment type="caution">
    <text evidence="1">The sequence shown here is derived from an EMBL/GenBank/DDBJ whole genome shotgun (WGS) entry which is preliminary data.</text>
</comment>